<dbReference type="Proteomes" id="UP000481872">
    <property type="component" value="Unassembled WGS sequence"/>
</dbReference>
<organism evidence="9 10">
    <name type="scientific">Clostridium senegalense</name>
    <dbReference type="NCBI Taxonomy" id="1465809"/>
    <lineage>
        <taxon>Bacteria</taxon>
        <taxon>Bacillati</taxon>
        <taxon>Bacillota</taxon>
        <taxon>Clostridia</taxon>
        <taxon>Eubacteriales</taxon>
        <taxon>Clostridiaceae</taxon>
        <taxon>Clostridium</taxon>
    </lineage>
</organism>
<evidence type="ECO:0000256" key="5">
    <source>
        <dbReference type="ARBA" id="ARBA00022989"/>
    </source>
</evidence>
<dbReference type="SUPFAM" id="SSF161098">
    <property type="entry name" value="MetI-like"/>
    <property type="match status" value="1"/>
</dbReference>
<keyword evidence="2 7" id="KW-0813">Transport</keyword>
<dbReference type="Pfam" id="PF19300">
    <property type="entry name" value="BPD_transp_1_N"/>
    <property type="match status" value="1"/>
</dbReference>
<dbReference type="InterPro" id="IPR000515">
    <property type="entry name" value="MetI-like"/>
</dbReference>
<dbReference type="Gene3D" id="1.10.3720.10">
    <property type="entry name" value="MetI-like"/>
    <property type="match status" value="1"/>
</dbReference>
<dbReference type="CDD" id="cd06261">
    <property type="entry name" value="TM_PBP2"/>
    <property type="match status" value="1"/>
</dbReference>
<feature type="domain" description="ABC transmembrane type-1" evidence="8">
    <location>
        <begin position="95"/>
        <end position="301"/>
    </location>
</feature>
<evidence type="ECO:0000313" key="10">
    <source>
        <dbReference type="Proteomes" id="UP000481872"/>
    </source>
</evidence>
<dbReference type="PANTHER" id="PTHR43163:SF6">
    <property type="entry name" value="DIPEPTIDE TRANSPORT SYSTEM PERMEASE PROTEIN DPPB-RELATED"/>
    <property type="match status" value="1"/>
</dbReference>
<keyword evidence="6 7" id="KW-0472">Membrane</keyword>
<evidence type="ECO:0000256" key="4">
    <source>
        <dbReference type="ARBA" id="ARBA00022692"/>
    </source>
</evidence>
<comment type="subcellular location">
    <subcellularLocation>
        <location evidence="1 7">Cell membrane</location>
        <topology evidence="1 7">Multi-pass membrane protein</topology>
    </subcellularLocation>
</comment>
<gene>
    <name evidence="9" type="ORF">G3M99_16015</name>
</gene>
<dbReference type="GO" id="GO:0055085">
    <property type="term" value="P:transmembrane transport"/>
    <property type="evidence" value="ECO:0007669"/>
    <property type="project" value="InterPro"/>
</dbReference>
<accession>A0A6M0H6G8</accession>
<dbReference type="GO" id="GO:0005886">
    <property type="term" value="C:plasma membrane"/>
    <property type="evidence" value="ECO:0007669"/>
    <property type="project" value="UniProtKB-SubCell"/>
</dbReference>
<feature type="transmembrane region" description="Helical" evidence="7">
    <location>
        <begin position="284"/>
        <end position="304"/>
    </location>
</feature>
<evidence type="ECO:0000256" key="1">
    <source>
        <dbReference type="ARBA" id="ARBA00004651"/>
    </source>
</evidence>
<feature type="transmembrane region" description="Helical" evidence="7">
    <location>
        <begin position="130"/>
        <end position="155"/>
    </location>
</feature>
<name>A0A6M0H6G8_9CLOT</name>
<dbReference type="InterPro" id="IPR035906">
    <property type="entry name" value="MetI-like_sf"/>
</dbReference>
<evidence type="ECO:0000259" key="8">
    <source>
        <dbReference type="PROSITE" id="PS50928"/>
    </source>
</evidence>
<dbReference type="Pfam" id="PF00528">
    <property type="entry name" value="BPD_transp_1"/>
    <property type="match status" value="1"/>
</dbReference>
<comment type="caution">
    <text evidence="9">The sequence shown here is derived from an EMBL/GenBank/DDBJ whole genome shotgun (WGS) entry which is preliminary data.</text>
</comment>
<feature type="transmembrane region" description="Helical" evidence="7">
    <location>
        <begin position="9"/>
        <end position="30"/>
    </location>
</feature>
<reference evidence="9 10" key="1">
    <citation type="submission" date="2020-02" db="EMBL/GenBank/DDBJ databases">
        <title>Genome assembly of a novel Clostridium senegalense strain.</title>
        <authorList>
            <person name="Gupta T.B."/>
            <person name="Jauregui R."/>
            <person name="Maclean P."/>
            <person name="Nawarathana A."/>
            <person name="Brightwell G."/>
        </authorList>
    </citation>
    <scope>NUCLEOTIDE SEQUENCE [LARGE SCALE GENOMIC DNA]</scope>
    <source>
        <strain evidence="9 10">AGRFS4</strain>
    </source>
</reference>
<dbReference type="PROSITE" id="PS50928">
    <property type="entry name" value="ABC_TM1"/>
    <property type="match status" value="1"/>
</dbReference>
<keyword evidence="3" id="KW-1003">Cell membrane</keyword>
<comment type="similarity">
    <text evidence="7">Belongs to the binding-protein-dependent transport system permease family.</text>
</comment>
<evidence type="ECO:0000313" key="9">
    <source>
        <dbReference type="EMBL" id="NEU06320.1"/>
    </source>
</evidence>
<keyword evidence="4 7" id="KW-0812">Transmembrane</keyword>
<keyword evidence="10" id="KW-1185">Reference proteome</keyword>
<keyword evidence="5 7" id="KW-1133">Transmembrane helix</keyword>
<evidence type="ECO:0000256" key="2">
    <source>
        <dbReference type="ARBA" id="ARBA00022448"/>
    </source>
</evidence>
<feature type="transmembrane region" description="Helical" evidence="7">
    <location>
        <begin position="244"/>
        <end position="264"/>
    </location>
</feature>
<feature type="transmembrane region" description="Helical" evidence="7">
    <location>
        <begin position="167"/>
        <end position="188"/>
    </location>
</feature>
<dbReference type="PANTHER" id="PTHR43163">
    <property type="entry name" value="DIPEPTIDE TRANSPORT SYSTEM PERMEASE PROTEIN DPPB-RELATED"/>
    <property type="match status" value="1"/>
</dbReference>
<dbReference type="InterPro" id="IPR045621">
    <property type="entry name" value="BPD_transp_1_N"/>
</dbReference>
<proteinExistence type="inferred from homology"/>
<evidence type="ECO:0000256" key="6">
    <source>
        <dbReference type="ARBA" id="ARBA00023136"/>
    </source>
</evidence>
<protein>
    <submittedName>
        <fullName evidence="9">ABC transporter permease</fullName>
    </submittedName>
</protein>
<evidence type="ECO:0000256" key="7">
    <source>
        <dbReference type="RuleBase" id="RU363032"/>
    </source>
</evidence>
<feature type="transmembrane region" description="Helical" evidence="7">
    <location>
        <begin position="101"/>
        <end position="123"/>
    </location>
</feature>
<evidence type="ECO:0000256" key="3">
    <source>
        <dbReference type="ARBA" id="ARBA00022475"/>
    </source>
</evidence>
<dbReference type="RefSeq" id="WP_061996654.1">
    <property type="nucleotide sequence ID" value="NZ_JAAGPU010000040.1"/>
</dbReference>
<sequence>MLKFTLKRLGYMFVTLFIAITITFMLIHAIPGDPLASMARNLPPQIKANYYQKYGLNEPVIVQYQKFIKNALHGDLGESITYAGRSVTESITSYAPISAKIGIQAIAIGFTLGILLGIIAAFNRGKWPDYLVMFIAILGISVPSFVIGALLQFFFTVKWMLLPSTGWAGFGISGLKYTVLPTIALSFGSIATYARYMRANCLDVIGQDYILTAKSKGVSKVSLIWKHVIRNAILPAITLLGPQIANIFTGSFVIESIFAIPGLGQYFVSSINDRDYPMVMGQTIFISFLFIFSLFVVDIVYGLVDPRIRVSGGKK</sequence>
<dbReference type="AlphaFoldDB" id="A0A6M0H6G8"/>
<dbReference type="EMBL" id="JAAGPU010000040">
    <property type="protein sequence ID" value="NEU06320.1"/>
    <property type="molecule type" value="Genomic_DNA"/>
</dbReference>